<reference evidence="4 5" key="1">
    <citation type="submission" date="2024-09" db="EMBL/GenBank/DDBJ databases">
        <authorList>
            <person name="Sun Q."/>
            <person name="Mori K."/>
        </authorList>
    </citation>
    <scope>NUCLEOTIDE SEQUENCE [LARGE SCALE GENOMIC DNA]</scope>
    <source>
        <strain evidence="4 5">NCAIM B.02301</strain>
    </source>
</reference>
<dbReference type="GO" id="GO:0016740">
    <property type="term" value="F:transferase activity"/>
    <property type="evidence" value="ECO:0007669"/>
    <property type="project" value="UniProtKB-KW"/>
</dbReference>
<dbReference type="EMBL" id="JBHLTR010000136">
    <property type="protein sequence ID" value="MFC0562533.1"/>
    <property type="molecule type" value="Genomic_DNA"/>
</dbReference>
<comment type="similarity">
    <text evidence="1">Belongs to the P-Pant transferase superfamily. Gsp/Sfp/HetI/AcpT family.</text>
</comment>
<organism evidence="4 5">
    <name type="scientific">Halalkalibacter alkalisediminis</name>
    <dbReference type="NCBI Taxonomy" id="935616"/>
    <lineage>
        <taxon>Bacteria</taxon>
        <taxon>Bacillati</taxon>
        <taxon>Bacillota</taxon>
        <taxon>Bacilli</taxon>
        <taxon>Bacillales</taxon>
        <taxon>Bacillaceae</taxon>
        <taxon>Halalkalibacter</taxon>
    </lineage>
</organism>
<dbReference type="RefSeq" id="WP_273847577.1">
    <property type="nucleotide sequence ID" value="NZ_JAQQWT010000028.1"/>
</dbReference>
<keyword evidence="5" id="KW-1185">Reference proteome</keyword>
<evidence type="ECO:0000256" key="2">
    <source>
        <dbReference type="ARBA" id="ARBA00022679"/>
    </source>
</evidence>
<dbReference type="Pfam" id="PF01648">
    <property type="entry name" value="ACPS"/>
    <property type="match status" value="1"/>
</dbReference>
<comment type="caution">
    <text evidence="4">The sequence shown here is derived from an EMBL/GenBank/DDBJ whole genome shotgun (WGS) entry which is preliminary data.</text>
</comment>
<dbReference type="InterPro" id="IPR008278">
    <property type="entry name" value="4-PPantetheinyl_Trfase_dom"/>
</dbReference>
<dbReference type="Gene3D" id="3.90.470.20">
    <property type="entry name" value="4'-phosphopantetheinyl transferase domain"/>
    <property type="match status" value="1"/>
</dbReference>
<gene>
    <name evidence="4" type="ORF">ACFFH4_27285</name>
</gene>
<evidence type="ECO:0000313" key="4">
    <source>
        <dbReference type="EMBL" id="MFC0562533.1"/>
    </source>
</evidence>
<accession>A0ABV6NR21</accession>
<protein>
    <submittedName>
        <fullName evidence="4">4'-phosphopantetheinyl transferase family protein</fullName>
    </submittedName>
</protein>
<evidence type="ECO:0000313" key="5">
    <source>
        <dbReference type="Proteomes" id="UP001589833"/>
    </source>
</evidence>
<dbReference type="Proteomes" id="UP001589833">
    <property type="component" value="Unassembled WGS sequence"/>
</dbReference>
<sequence>MYQSSLVKQLQQPMVVTGTITSLEKRKSELFSYVTTVEHERAIKLKRKQQREVFLLIRGYLRFLLSNVLHREPQSICIAYGSYGKPYLDEEDSYHFNVSHSMDRYLIGIRASGLIGVDVECSRSLPSIHPMFFHPEEIAYLSRGTKHKRVERWLWVWTRKEAFGKAIGEGLSERTVSFSVLGDLVEFKGKNYALTTDQHPNFTQSICVEIE</sequence>
<dbReference type="InterPro" id="IPR050559">
    <property type="entry name" value="P-Pant_transferase_sf"/>
</dbReference>
<dbReference type="SUPFAM" id="SSF56214">
    <property type="entry name" value="4'-phosphopantetheinyl transferase"/>
    <property type="match status" value="2"/>
</dbReference>
<name>A0ABV6NR21_9BACI</name>
<evidence type="ECO:0000256" key="1">
    <source>
        <dbReference type="ARBA" id="ARBA00010990"/>
    </source>
</evidence>
<proteinExistence type="inferred from homology"/>
<dbReference type="InterPro" id="IPR037143">
    <property type="entry name" value="4-PPantetheinyl_Trfase_dom_sf"/>
</dbReference>
<dbReference type="PANTHER" id="PTHR12215:SF10">
    <property type="entry name" value="L-AMINOADIPATE-SEMIALDEHYDE DEHYDROGENASE-PHOSPHOPANTETHEINYL TRANSFERASE"/>
    <property type="match status" value="1"/>
</dbReference>
<keyword evidence="2 4" id="KW-0808">Transferase</keyword>
<feature type="domain" description="4'-phosphopantetheinyl transferase" evidence="3">
    <location>
        <begin position="115"/>
        <end position="192"/>
    </location>
</feature>
<evidence type="ECO:0000259" key="3">
    <source>
        <dbReference type="Pfam" id="PF01648"/>
    </source>
</evidence>
<dbReference type="PANTHER" id="PTHR12215">
    <property type="entry name" value="PHOSPHOPANTETHEINE TRANSFERASE"/>
    <property type="match status" value="1"/>
</dbReference>